<accession>A0A7X0HUX6</accession>
<gene>
    <name evidence="1" type="ORF">HNR53_003989</name>
</gene>
<proteinExistence type="predicted"/>
<name>A0A7X0HUX6_9BACI</name>
<organism evidence="1 2">
    <name type="scientific">Bacillus benzoevorans</name>
    <dbReference type="NCBI Taxonomy" id="1456"/>
    <lineage>
        <taxon>Bacteria</taxon>
        <taxon>Bacillati</taxon>
        <taxon>Bacillota</taxon>
        <taxon>Bacilli</taxon>
        <taxon>Bacillales</taxon>
        <taxon>Bacillaceae</taxon>
        <taxon>Bacillus</taxon>
    </lineage>
</organism>
<sequence>MLDNNDPRELLKILFEKYKFPLNSLSKITGIKDELILNYANGEDALSSLSLEKQLDLIDLIMLLTLGMNSIEEDERVRSIIETLETEFGISTETLALYANLDREEITNFLNDYTSIPIEKKYRLGITVLFLHYICK</sequence>
<reference evidence="1 2" key="1">
    <citation type="submission" date="2020-08" db="EMBL/GenBank/DDBJ databases">
        <title>Genomic Encyclopedia of Type Strains, Phase IV (KMG-IV): sequencing the most valuable type-strain genomes for metagenomic binning, comparative biology and taxonomic classification.</title>
        <authorList>
            <person name="Goeker M."/>
        </authorList>
    </citation>
    <scope>NUCLEOTIDE SEQUENCE [LARGE SCALE GENOMIC DNA]</scope>
    <source>
        <strain evidence="1 2">DSM 5391</strain>
    </source>
</reference>
<dbReference type="RefSeq" id="WP_184529143.1">
    <property type="nucleotide sequence ID" value="NZ_JACHGK010000020.1"/>
</dbReference>
<evidence type="ECO:0000313" key="1">
    <source>
        <dbReference type="EMBL" id="MBB6447309.1"/>
    </source>
</evidence>
<protein>
    <submittedName>
        <fullName evidence="1">Uncharacterized protein</fullName>
    </submittedName>
</protein>
<comment type="caution">
    <text evidence="1">The sequence shown here is derived from an EMBL/GenBank/DDBJ whole genome shotgun (WGS) entry which is preliminary data.</text>
</comment>
<dbReference type="Pfam" id="PF20317">
    <property type="entry name" value="HTH_60"/>
    <property type="match status" value="1"/>
</dbReference>
<dbReference type="AlphaFoldDB" id="A0A7X0HUX6"/>
<keyword evidence="2" id="KW-1185">Reference proteome</keyword>
<evidence type="ECO:0000313" key="2">
    <source>
        <dbReference type="Proteomes" id="UP000531594"/>
    </source>
</evidence>
<dbReference type="Proteomes" id="UP000531594">
    <property type="component" value="Unassembled WGS sequence"/>
</dbReference>
<dbReference type="EMBL" id="JACHGK010000020">
    <property type="protein sequence ID" value="MBB6447309.1"/>
    <property type="molecule type" value="Genomic_DNA"/>
</dbReference>
<dbReference type="InterPro" id="IPR046930">
    <property type="entry name" value="HTH_60"/>
</dbReference>